<name>A0A0F8ZSI3_9ZZZZ</name>
<feature type="region of interest" description="Disordered" evidence="1">
    <location>
        <begin position="19"/>
        <end position="50"/>
    </location>
</feature>
<evidence type="ECO:0000256" key="1">
    <source>
        <dbReference type="SAM" id="MobiDB-lite"/>
    </source>
</evidence>
<comment type="caution">
    <text evidence="2">The sequence shown here is derived from an EMBL/GenBank/DDBJ whole genome shotgun (WGS) entry which is preliminary data.</text>
</comment>
<organism evidence="2">
    <name type="scientific">marine sediment metagenome</name>
    <dbReference type="NCBI Taxonomy" id="412755"/>
    <lineage>
        <taxon>unclassified sequences</taxon>
        <taxon>metagenomes</taxon>
        <taxon>ecological metagenomes</taxon>
    </lineage>
</organism>
<feature type="non-terminal residue" evidence="2">
    <location>
        <position position="1"/>
    </location>
</feature>
<proteinExistence type="predicted"/>
<reference evidence="2" key="1">
    <citation type="journal article" date="2015" name="Nature">
        <title>Complex archaea that bridge the gap between prokaryotes and eukaryotes.</title>
        <authorList>
            <person name="Spang A."/>
            <person name="Saw J.H."/>
            <person name="Jorgensen S.L."/>
            <person name="Zaremba-Niedzwiedzka K."/>
            <person name="Martijn J."/>
            <person name="Lind A.E."/>
            <person name="van Eijk R."/>
            <person name="Schleper C."/>
            <person name="Guy L."/>
            <person name="Ettema T.J."/>
        </authorList>
    </citation>
    <scope>NUCLEOTIDE SEQUENCE</scope>
</reference>
<dbReference type="Gene3D" id="3.40.50.150">
    <property type="entry name" value="Vaccinia Virus protein VP39"/>
    <property type="match status" value="1"/>
</dbReference>
<feature type="compositionally biased region" description="Acidic residues" evidence="1">
    <location>
        <begin position="19"/>
        <end position="28"/>
    </location>
</feature>
<gene>
    <name evidence="2" type="ORF">LCGC14_2658920</name>
</gene>
<dbReference type="AlphaFoldDB" id="A0A0F8ZSI3"/>
<dbReference type="EMBL" id="LAZR01046316">
    <property type="protein sequence ID" value="KKK96818.1"/>
    <property type="molecule type" value="Genomic_DNA"/>
</dbReference>
<evidence type="ECO:0000313" key="2">
    <source>
        <dbReference type="EMBL" id="KKK96818.1"/>
    </source>
</evidence>
<protein>
    <recommendedName>
        <fullName evidence="3">DNA methylase N-4/N-6 domain-containing protein</fullName>
    </recommendedName>
</protein>
<evidence type="ECO:0008006" key="3">
    <source>
        <dbReference type="Google" id="ProtNLM"/>
    </source>
</evidence>
<accession>A0A0F8ZSI3</accession>
<dbReference type="SUPFAM" id="SSF53335">
    <property type="entry name" value="S-adenosyl-L-methionine-dependent methyltransferases"/>
    <property type="match status" value="1"/>
</dbReference>
<dbReference type="InterPro" id="IPR029063">
    <property type="entry name" value="SAM-dependent_MTases_sf"/>
</dbReference>
<sequence>GEWKNPPGRYPANLVLDEESAELLDEQAGESVSAGGSGPKSRNWKGSGNTVGASFAQATGGFDDIGGPSRFFYCAKASRSERGKANNHPTVKPIALTKWLATLLLPPDSVKPRRLLVPFAGSGSEMVGAIQAGWDDVVGVEQSEQYAEINSDLAVQRPLPPAEAWRE</sequence>